<keyword evidence="2" id="KW-1185">Reference proteome</keyword>
<reference evidence="1" key="1">
    <citation type="journal article" date="2020" name="Stud. Mycol.">
        <title>101 Dothideomycetes genomes: a test case for predicting lifestyles and emergence of pathogens.</title>
        <authorList>
            <person name="Haridas S."/>
            <person name="Albert R."/>
            <person name="Binder M."/>
            <person name="Bloem J."/>
            <person name="Labutti K."/>
            <person name="Salamov A."/>
            <person name="Andreopoulos B."/>
            <person name="Baker S."/>
            <person name="Barry K."/>
            <person name="Bills G."/>
            <person name="Bluhm B."/>
            <person name="Cannon C."/>
            <person name="Castanera R."/>
            <person name="Culley D."/>
            <person name="Daum C."/>
            <person name="Ezra D."/>
            <person name="Gonzalez J."/>
            <person name="Henrissat B."/>
            <person name="Kuo A."/>
            <person name="Liang C."/>
            <person name="Lipzen A."/>
            <person name="Lutzoni F."/>
            <person name="Magnuson J."/>
            <person name="Mondo S."/>
            <person name="Nolan M."/>
            <person name="Ohm R."/>
            <person name="Pangilinan J."/>
            <person name="Park H.-J."/>
            <person name="Ramirez L."/>
            <person name="Alfaro M."/>
            <person name="Sun H."/>
            <person name="Tritt A."/>
            <person name="Yoshinaga Y."/>
            <person name="Zwiers L.-H."/>
            <person name="Turgeon B."/>
            <person name="Goodwin S."/>
            <person name="Spatafora J."/>
            <person name="Crous P."/>
            <person name="Grigoriev I."/>
        </authorList>
    </citation>
    <scope>NUCLEOTIDE SEQUENCE</scope>
    <source>
        <strain evidence="1">CBS 122367</strain>
    </source>
</reference>
<organism evidence="1 2">
    <name type="scientific">Lentithecium fluviatile CBS 122367</name>
    <dbReference type="NCBI Taxonomy" id="1168545"/>
    <lineage>
        <taxon>Eukaryota</taxon>
        <taxon>Fungi</taxon>
        <taxon>Dikarya</taxon>
        <taxon>Ascomycota</taxon>
        <taxon>Pezizomycotina</taxon>
        <taxon>Dothideomycetes</taxon>
        <taxon>Pleosporomycetidae</taxon>
        <taxon>Pleosporales</taxon>
        <taxon>Massarineae</taxon>
        <taxon>Lentitheciaceae</taxon>
        <taxon>Lentithecium</taxon>
    </lineage>
</organism>
<protein>
    <submittedName>
        <fullName evidence="1">Uncharacterized protein</fullName>
    </submittedName>
</protein>
<accession>A0A6G1II79</accession>
<gene>
    <name evidence="1" type="ORF">K458DRAFT_446679</name>
</gene>
<dbReference type="OrthoDB" id="4656735at2759"/>
<evidence type="ECO:0000313" key="1">
    <source>
        <dbReference type="EMBL" id="KAF2677932.1"/>
    </source>
</evidence>
<dbReference type="Proteomes" id="UP000799291">
    <property type="component" value="Unassembled WGS sequence"/>
</dbReference>
<sequence>MALETQPKVCLGVAVDHRIRRLFKPVLNDLTERSEHTSRIEARGRSLKRSREEIQVTTQLAGPAVKGGIAIALQQPRHNHPFEKGLDAVIENCETLNALCDIFTKVSCETLDIRTDITVVDLLPYVSEDVAKIGNAKLRESFRASVQVICDKEPDVLLCAGRVWLPKVGKFDNRKGDAWKFESVGLGKTFGSTRKLPVTARVRHGERGFVSIRRVNGFHPSHAMNYHAHASVLRQLQILIGAETCGMLRGDWEDKEWMDGLRRSCQNLSRPLPASPPKYLPYYKELYSEALLDLQNYANPLISDPRLAKRSPGALYETLLSSSLSGICNDTTLILHQMSRLQHRGWPDSVTRKNEAILKEAATDTLQFTENLLRAVKQGNDTRLAKIIRRGAKSILQRVTVRSGKLSEYELDLSGAGDAFLELAMNIETLLSDLLLGKEEALSALGQEEVLSSMMGKMNLAPQL</sequence>
<evidence type="ECO:0000313" key="2">
    <source>
        <dbReference type="Proteomes" id="UP000799291"/>
    </source>
</evidence>
<proteinExistence type="predicted"/>
<dbReference type="AlphaFoldDB" id="A0A6G1II79"/>
<name>A0A6G1II79_9PLEO</name>
<dbReference type="EMBL" id="MU005616">
    <property type="protein sequence ID" value="KAF2677932.1"/>
    <property type="molecule type" value="Genomic_DNA"/>
</dbReference>